<keyword evidence="5" id="KW-1185">Reference proteome</keyword>
<protein>
    <submittedName>
        <fullName evidence="4">NUDIX hydrolase</fullName>
    </submittedName>
</protein>
<keyword evidence="2 4" id="KW-0378">Hydrolase</keyword>
<comment type="cofactor">
    <cofactor evidence="1">
        <name>Mg(2+)</name>
        <dbReference type="ChEBI" id="CHEBI:18420"/>
    </cofactor>
</comment>
<name>A0A7L9FIB0_9CREN</name>
<dbReference type="Proteomes" id="UP000594121">
    <property type="component" value="Chromosome"/>
</dbReference>
<dbReference type="InterPro" id="IPR020084">
    <property type="entry name" value="NUDIX_hydrolase_CS"/>
</dbReference>
<dbReference type="AlphaFoldDB" id="A0A7L9FIB0"/>
<dbReference type="Gene3D" id="3.90.79.10">
    <property type="entry name" value="Nucleoside Triphosphate Pyrophosphohydrolase"/>
    <property type="match status" value="1"/>
</dbReference>
<dbReference type="RefSeq" id="WP_192819074.1">
    <property type="nucleotide sequence ID" value="NZ_CP062310.1"/>
</dbReference>
<evidence type="ECO:0000256" key="2">
    <source>
        <dbReference type="ARBA" id="ARBA00022801"/>
    </source>
</evidence>
<dbReference type="PROSITE" id="PS51462">
    <property type="entry name" value="NUDIX"/>
    <property type="match status" value="1"/>
</dbReference>
<dbReference type="Pfam" id="PF00293">
    <property type="entry name" value="NUDIX"/>
    <property type="match status" value="1"/>
</dbReference>
<sequence>MSASPEVVGDTLLCEGRRVRLYRREVRYGGKTYVRDVVAFGQGVVIVPVKSDGRIVFVEQWRAPLKRWVIELPAGKLEEGEKPLEAARRELEEETGYRAGKWEYVGGFSVAPGYSDEVLHFFIASGLEHVGARPELGEVIRVVEMGPGEYLESVAGGVGDLKTVAGVLLYISARGRGGSWV</sequence>
<evidence type="ECO:0000259" key="3">
    <source>
        <dbReference type="PROSITE" id="PS51462"/>
    </source>
</evidence>
<dbReference type="InterPro" id="IPR000086">
    <property type="entry name" value="NUDIX_hydrolase_dom"/>
</dbReference>
<dbReference type="GeneID" id="59148459"/>
<dbReference type="InParanoid" id="A0A7L9FIB0"/>
<dbReference type="PANTHER" id="PTHR11839:SF18">
    <property type="entry name" value="NUDIX HYDROLASE DOMAIN-CONTAINING PROTEIN"/>
    <property type="match status" value="1"/>
</dbReference>
<proteinExistence type="predicted"/>
<feature type="domain" description="Nudix hydrolase" evidence="3">
    <location>
        <begin position="39"/>
        <end position="167"/>
    </location>
</feature>
<dbReference type="EMBL" id="CP062310">
    <property type="protein sequence ID" value="QOJ79102.1"/>
    <property type="molecule type" value="Genomic_DNA"/>
</dbReference>
<dbReference type="PRINTS" id="PR00502">
    <property type="entry name" value="NUDIXFAMILY"/>
</dbReference>
<evidence type="ECO:0000256" key="1">
    <source>
        <dbReference type="ARBA" id="ARBA00001946"/>
    </source>
</evidence>
<gene>
    <name evidence="4" type="ORF">IG193_01145</name>
</gene>
<dbReference type="PANTHER" id="PTHR11839">
    <property type="entry name" value="UDP/ADP-SUGAR PYROPHOSPHATASE"/>
    <property type="match status" value="1"/>
</dbReference>
<organism evidence="4 5">
    <name type="scientific">Infirmifilum lucidum</name>
    <dbReference type="NCBI Taxonomy" id="2776706"/>
    <lineage>
        <taxon>Archaea</taxon>
        <taxon>Thermoproteota</taxon>
        <taxon>Thermoprotei</taxon>
        <taxon>Thermofilales</taxon>
        <taxon>Thermofilaceae</taxon>
        <taxon>Infirmifilum</taxon>
    </lineage>
</organism>
<reference evidence="4 5" key="1">
    <citation type="submission" date="2020-10" db="EMBL/GenBank/DDBJ databases">
        <title>Thermofilum lucidum 3507LT sp. nov. a novel member of Thermofilaceae family isolated from Chile hot spring, and proposal of description order Thermofilales.</title>
        <authorList>
            <person name="Zayulina K.S."/>
            <person name="Elcheninov A.G."/>
            <person name="Toshchakov S.V."/>
            <person name="Kublanov I.V."/>
        </authorList>
    </citation>
    <scope>NUCLEOTIDE SEQUENCE [LARGE SCALE GENOMIC DNA]</scope>
    <source>
        <strain evidence="4 5">3507LT</strain>
    </source>
</reference>
<accession>A0A7L9FIB0</accession>
<dbReference type="FunCoup" id="A0A7L9FIB0">
    <property type="interactions" value="97"/>
</dbReference>
<dbReference type="SUPFAM" id="SSF55811">
    <property type="entry name" value="Nudix"/>
    <property type="match status" value="1"/>
</dbReference>
<dbReference type="GO" id="GO:0016462">
    <property type="term" value="F:pyrophosphatase activity"/>
    <property type="evidence" value="ECO:0007669"/>
    <property type="project" value="UniProtKB-ARBA"/>
</dbReference>
<evidence type="ECO:0000313" key="4">
    <source>
        <dbReference type="EMBL" id="QOJ79102.1"/>
    </source>
</evidence>
<dbReference type="InterPro" id="IPR015797">
    <property type="entry name" value="NUDIX_hydrolase-like_dom_sf"/>
</dbReference>
<dbReference type="GO" id="GO:0006753">
    <property type="term" value="P:nucleoside phosphate metabolic process"/>
    <property type="evidence" value="ECO:0007669"/>
    <property type="project" value="TreeGrafter"/>
</dbReference>
<dbReference type="InterPro" id="IPR020476">
    <property type="entry name" value="Nudix_hydrolase"/>
</dbReference>
<evidence type="ECO:0000313" key="5">
    <source>
        <dbReference type="Proteomes" id="UP000594121"/>
    </source>
</evidence>
<dbReference type="KEGG" id="thel:IG193_01145"/>
<dbReference type="GO" id="GO:0019693">
    <property type="term" value="P:ribose phosphate metabolic process"/>
    <property type="evidence" value="ECO:0007669"/>
    <property type="project" value="TreeGrafter"/>
</dbReference>
<dbReference type="PROSITE" id="PS00893">
    <property type="entry name" value="NUDIX_BOX"/>
    <property type="match status" value="1"/>
</dbReference>